<dbReference type="PANTHER" id="PTHR31736:SF9">
    <property type="entry name" value="ENDO-XYLOGALACTURONAN HYDROLASE A-RELATED"/>
    <property type="match status" value="1"/>
</dbReference>
<evidence type="ECO:0000256" key="1">
    <source>
        <dbReference type="ARBA" id="ARBA00004613"/>
    </source>
</evidence>
<dbReference type="GO" id="GO:0000272">
    <property type="term" value="P:polysaccharide catabolic process"/>
    <property type="evidence" value="ECO:0007669"/>
    <property type="project" value="UniProtKB-KW"/>
</dbReference>
<keyword evidence="10" id="KW-0961">Cell wall biogenesis/degradation</keyword>
<organism evidence="15 16">
    <name type="scientific">Polyplosphaeria fusca</name>
    <dbReference type="NCBI Taxonomy" id="682080"/>
    <lineage>
        <taxon>Eukaryota</taxon>
        <taxon>Fungi</taxon>
        <taxon>Dikarya</taxon>
        <taxon>Ascomycota</taxon>
        <taxon>Pezizomycotina</taxon>
        <taxon>Dothideomycetes</taxon>
        <taxon>Pleosporomycetidae</taxon>
        <taxon>Pleosporales</taxon>
        <taxon>Tetraplosphaeriaceae</taxon>
        <taxon>Polyplosphaeria</taxon>
    </lineage>
</organism>
<dbReference type="InterPro" id="IPR011050">
    <property type="entry name" value="Pectin_lyase_fold/virulence"/>
</dbReference>
<comment type="subcellular location">
    <subcellularLocation>
        <location evidence="1">Secreted</location>
    </subcellularLocation>
</comment>
<sequence>MKNFSIHLWLWFAASVAASSIRSRRATCTAAAQGWETLDDVPAINAAIAECGPTGGTILLDSQNSYSIRSRIDLTSCKQCELQIESQLHVTLNDFDFWWAQGSIFRIAGVDGLTIRSLTGKGLIDGHAQPFYNRPVKTRTLNAPHMMHITNSSSNVRISDLTLKNAPLRFFRLDGNSTGLRFNGINIDVHGAYSALSHAGREIFGFELADVSDVVIDTVNMNVGTDSNLETPHSTWPVGVCASFDRGTSNVLVANFVCTHAWRGVVSMQGNAATVNTFPQVTGKDVRDVYVRNLTFDGATAAYSGVAAGYTSSLEKRLDGSLHNVTWDGVTVVEGGALDGPRCNQGCTEAGCWGLCGCCSCTENYAEYCTASDGKSLYSGVTFKDFKGNLTTPANGWGCRGTQTGCDIRYEGWM</sequence>
<keyword evidence="15" id="KW-0456">Lyase</keyword>
<keyword evidence="8" id="KW-0119">Carbohydrate metabolism</keyword>
<dbReference type="InterPro" id="IPR012334">
    <property type="entry name" value="Pectin_lyas_fold"/>
</dbReference>
<dbReference type="EMBL" id="ML996101">
    <property type="protein sequence ID" value="KAF2740072.1"/>
    <property type="molecule type" value="Genomic_DNA"/>
</dbReference>
<evidence type="ECO:0000256" key="9">
    <source>
        <dbReference type="ARBA" id="ARBA00023295"/>
    </source>
</evidence>
<dbReference type="SUPFAM" id="SSF51126">
    <property type="entry name" value="Pectin lyase-like"/>
    <property type="match status" value="1"/>
</dbReference>
<keyword evidence="16" id="KW-1185">Reference proteome</keyword>
<keyword evidence="4 14" id="KW-0732">Signal</keyword>
<keyword evidence="3" id="KW-0964">Secreted</keyword>
<dbReference type="AlphaFoldDB" id="A0A9P4R6P0"/>
<keyword evidence="11" id="KW-0624">Polysaccharide degradation</keyword>
<proteinExistence type="inferred from homology"/>
<dbReference type="GO" id="GO:0004650">
    <property type="term" value="F:polygalacturonase activity"/>
    <property type="evidence" value="ECO:0007669"/>
    <property type="project" value="InterPro"/>
</dbReference>
<dbReference type="Pfam" id="PF00295">
    <property type="entry name" value="Glyco_hydro_28"/>
    <property type="match status" value="1"/>
</dbReference>
<feature type="signal peptide" evidence="14">
    <location>
        <begin position="1"/>
        <end position="18"/>
    </location>
</feature>
<dbReference type="InterPro" id="IPR000743">
    <property type="entry name" value="Glyco_hydro_28"/>
</dbReference>
<evidence type="ECO:0000256" key="12">
    <source>
        <dbReference type="ARBA" id="ARBA00037278"/>
    </source>
</evidence>
<evidence type="ECO:0000256" key="8">
    <source>
        <dbReference type="ARBA" id="ARBA00023277"/>
    </source>
</evidence>
<evidence type="ECO:0000256" key="5">
    <source>
        <dbReference type="ARBA" id="ARBA00022737"/>
    </source>
</evidence>
<evidence type="ECO:0000313" key="15">
    <source>
        <dbReference type="EMBL" id="KAF2740072.1"/>
    </source>
</evidence>
<evidence type="ECO:0000256" key="11">
    <source>
        <dbReference type="ARBA" id="ARBA00023326"/>
    </source>
</evidence>
<accession>A0A9P4R6P0</accession>
<comment type="function">
    <text evidence="12">Pectinolytic enzyme involved in the degradation of xylogalacturonan (xga), a galacturonan backbone heavily substituted with xylose, and which is one important component of the hairy regions of pectin. Activity requires a galacturonic acid backbone substituted with xylose.</text>
</comment>
<dbReference type="GO" id="GO:0071555">
    <property type="term" value="P:cell wall organization"/>
    <property type="evidence" value="ECO:0007669"/>
    <property type="project" value="UniProtKB-KW"/>
</dbReference>
<evidence type="ECO:0000256" key="2">
    <source>
        <dbReference type="ARBA" id="ARBA00008834"/>
    </source>
</evidence>
<dbReference type="Proteomes" id="UP000799444">
    <property type="component" value="Unassembled WGS sequence"/>
</dbReference>
<keyword evidence="5" id="KW-0677">Repeat</keyword>
<evidence type="ECO:0000256" key="10">
    <source>
        <dbReference type="ARBA" id="ARBA00023316"/>
    </source>
</evidence>
<keyword evidence="9 13" id="KW-0326">Glycosidase</keyword>
<gene>
    <name evidence="15" type="ORF">EJ04DRAFT_602440</name>
</gene>
<evidence type="ECO:0000313" key="16">
    <source>
        <dbReference type="Proteomes" id="UP000799444"/>
    </source>
</evidence>
<evidence type="ECO:0000256" key="6">
    <source>
        <dbReference type="ARBA" id="ARBA00022801"/>
    </source>
</evidence>
<evidence type="ECO:0000256" key="13">
    <source>
        <dbReference type="RuleBase" id="RU361169"/>
    </source>
</evidence>
<evidence type="ECO:0000256" key="4">
    <source>
        <dbReference type="ARBA" id="ARBA00022729"/>
    </source>
</evidence>
<dbReference type="GO" id="GO:0005576">
    <property type="term" value="C:extracellular region"/>
    <property type="evidence" value="ECO:0007669"/>
    <property type="project" value="UniProtKB-SubCell"/>
</dbReference>
<evidence type="ECO:0000256" key="7">
    <source>
        <dbReference type="ARBA" id="ARBA00023180"/>
    </source>
</evidence>
<keyword evidence="6 13" id="KW-0378">Hydrolase</keyword>
<comment type="similarity">
    <text evidence="2 13">Belongs to the glycosyl hydrolase 28 family.</text>
</comment>
<name>A0A9P4R6P0_9PLEO</name>
<evidence type="ECO:0000256" key="14">
    <source>
        <dbReference type="SAM" id="SignalP"/>
    </source>
</evidence>
<reference evidence="15" key="1">
    <citation type="journal article" date="2020" name="Stud. Mycol.">
        <title>101 Dothideomycetes genomes: a test case for predicting lifestyles and emergence of pathogens.</title>
        <authorList>
            <person name="Haridas S."/>
            <person name="Albert R."/>
            <person name="Binder M."/>
            <person name="Bloem J."/>
            <person name="Labutti K."/>
            <person name="Salamov A."/>
            <person name="Andreopoulos B."/>
            <person name="Baker S."/>
            <person name="Barry K."/>
            <person name="Bills G."/>
            <person name="Bluhm B."/>
            <person name="Cannon C."/>
            <person name="Castanera R."/>
            <person name="Culley D."/>
            <person name="Daum C."/>
            <person name="Ezra D."/>
            <person name="Gonzalez J."/>
            <person name="Henrissat B."/>
            <person name="Kuo A."/>
            <person name="Liang C."/>
            <person name="Lipzen A."/>
            <person name="Lutzoni F."/>
            <person name="Magnuson J."/>
            <person name="Mondo S."/>
            <person name="Nolan M."/>
            <person name="Ohm R."/>
            <person name="Pangilinan J."/>
            <person name="Park H.-J."/>
            <person name="Ramirez L."/>
            <person name="Alfaro M."/>
            <person name="Sun H."/>
            <person name="Tritt A."/>
            <person name="Yoshinaga Y."/>
            <person name="Zwiers L.-H."/>
            <person name="Turgeon B."/>
            <person name="Goodwin S."/>
            <person name="Spatafora J."/>
            <person name="Crous P."/>
            <person name="Grigoriev I."/>
        </authorList>
    </citation>
    <scope>NUCLEOTIDE SEQUENCE</scope>
    <source>
        <strain evidence="15">CBS 125425</strain>
    </source>
</reference>
<dbReference type="Gene3D" id="2.160.20.10">
    <property type="entry name" value="Single-stranded right-handed beta-helix, Pectin lyase-like"/>
    <property type="match status" value="1"/>
</dbReference>
<keyword evidence="7" id="KW-0325">Glycoprotein</keyword>
<feature type="chain" id="PRO_5040315545" evidence="14">
    <location>
        <begin position="19"/>
        <end position="414"/>
    </location>
</feature>
<dbReference type="GO" id="GO:0016829">
    <property type="term" value="F:lyase activity"/>
    <property type="evidence" value="ECO:0007669"/>
    <property type="project" value="UniProtKB-KW"/>
</dbReference>
<comment type="caution">
    <text evidence="15">The sequence shown here is derived from an EMBL/GenBank/DDBJ whole genome shotgun (WGS) entry which is preliminary data.</text>
</comment>
<dbReference type="OrthoDB" id="187139at2759"/>
<evidence type="ECO:0000256" key="3">
    <source>
        <dbReference type="ARBA" id="ARBA00022525"/>
    </source>
</evidence>
<protein>
    <submittedName>
        <fullName evidence="15">Pectin lyase-like protein</fullName>
    </submittedName>
</protein>
<dbReference type="PANTHER" id="PTHR31736">
    <property type="match status" value="1"/>
</dbReference>